<dbReference type="Pfam" id="PF00664">
    <property type="entry name" value="ABC_membrane"/>
    <property type="match status" value="1"/>
</dbReference>
<evidence type="ECO:0000256" key="1">
    <source>
        <dbReference type="ARBA" id="ARBA00004141"/>
    </source>
</evidence>
<feature type="non-terminal residue" evidence="13">
    <location>
        <position position="1"/>
    </location>
</feature>
<evidence type="ECO:0000256" key="7">
    <source>
        <dbReference type="ARBA" id="ARBA00023136"/>
    </source>
</evidence>
<evidence type="ECO:0000313" key="14">
    <source>
        <dbReference type="Proteomes" id="UP000269721"/>
    </source>
</evidence>
<evidence type="ECO:0000259" key="12">
    <source>
        <dbReference type="PROSITE" id="PS50929"/>
    </source>
</evidence>
<keyword evidence="3 10" id="KW-0812">Transmembrane</keyword>
<dbReference type="Gene3D" id="3.40.50.300">
    <property type="entry name" value="P-loop containing nucleotide triphosphate hydrolases"/>
    <property type="match status" value="1"/>
</dbReference>
<proteinExistence type="inferred from homology"/>
<organism evidence="13 14">
    <name type="scientific">Blyttiomyces helicus</name>
    <dbReference type="NCBI Taxonomy" id="388810"/>
    <lineage>
        <taxon>Eukaryota</taxon>
        <taxon>Fungi</taxon>
        <taxon>Fungi incertae sedis</taxon>
        <taxon>Chytridiomycota</taxon>
        <taxon>Chytridiomycota incertae sedis</taxon>
        <taxon>Chytridiomycetes</taxon>
        <taxon>Chytridiomycetes incertae sedis</taxon>
        <taxon>Blyttiomyces</taxon>
    </lineage>
</organism>
<feature type="transmembrane region" description="Helical" evidence="10">
    <location>
        <begin position="174"/>
        <end position="193"/>
    </location>
</feature>
<feature type="transmembrane region" description="Helical" evidence="10">
    <location>
        <begin position="21"/>
        <end position="43"/>
    </location>
</feature>
<dbReference type="SMART" id="SM00382">
    <property type="entry name" value="AAA"/>
    <property type="match status" value="1"/>
</dbReference>
<keyword evidence="13" id="KW-0378">Hydrolase</keyword>
<feature type="compositionally biased region" description="Low complexity" evidence="9">
    <location>
        <begin position="600"/>
        <end position="609"/>
    </location>
</feature>
<dbReference type="Proteomes" id="UP000269721">
    <property type="component" value="Unassembled WGS sequence"/>
</dbReference>
<dbReference type="InterPro" id="IPR003439">
    <property type="entry name" value="ABC_transporter-like_ATP-bd"/>
</dbReference>
<dbReference type="PROSITE" id="PS50929">
    <property type="entry name" value="ABC_TM1F"/>
    <property type="match status" value="1"/>
</dbReference>
<accession>A0A4P9WQ61</accession>
<dbReference type="Gene3D" id="1.20.1560.10">
    <property type="entry name" value="ABC transporter type 1, transmembrane domain"/>
    <property type="match status" value="1"/>
</dbReference>
<evidence type="ECO:0000256" key="9">
    <source>
        <dbReference type="SAM" id="MobiDB-lite"/>
    </source>
</evidence>
<feature type="domain" description="ABC transporter" evidence="11">
    <location>
        <begin position="352"/>
        <end position="586"/>
    </location>
</feature>
<evidence type="ECO:0000256" key="3">
    <source>
        <dbReference type="ARBA" id="ARBA00022692"/>
    </source>
</evidence>
<dbReference type="FunFam" id="3.40.50.300:FF:000186">
    <property type="entry name" value="ATP-binding cassette sub-family B member 7, mitochondrial"/>
    <property type="match status" value="1"/>
</dbReference>
<evidence type="ECO:0000256" key="5">
    <source>
        <dbReference type="ARBA" id="ARBA00022840"/>
    </source>
</evidence>
<comment type="similarity">
    <text evidence="8">Belongs to the ABC transporter superfamily. ABCB family. Heavy Metal importer (TC 3.A.1.210) subfamily.</text>
</comment>
<gene>
    <name evidence="13" type="ORF">BDK51DRAFT_25281</name>
</gene>
<dbReference type="SUPFAM" id="SSF90123">
    <property type="entry name" value="ABC transporter transmembrane region"/>
    <property type="match status" value="1"/>
</dbReference>
<evidence type="ECO:0000259" key="11">
    <source>
        <dbReference type="PROSITE" id="PS50893"/>
    </source>
</evidence>
<evidence type="ECO:0000256" key="8">
    <source>
        <dbReference type="ARBA" id="ARBA00024363"/>
    </source>
</evidence>
<keyword evidence="14" id="KW-1185">Reference proteome</keyword>
<dbReference type="PANTHER" id="PTHR24221:SF654">
    <property type="entry name" value="ATP-BINDING CASSETTE SUB-FAMILY B MEMBER 6"/>
    <property type="match status" value="1"/>
</dbReference>
<sequence length="630" mass="70313">WRTFFRRIKMILPFLWPKKRGFQFLVVICLILLISGRIVNMLVPFQYWRVVQDLSSDENGRKLPYFSYGTIIIYGLLRFLQGNSGLLSSIQSFLWIKVEQYTTRAVSVRILEHLHSLSLQFHLFRKTGEVLRVVERGTSSISSLLSYFLFNMGPVVLDTVAGVVVMLYTFDAAVGGILLSTMILYIATTIALTEWRTKFRREMITLDNAAKAHAVDSLLNFETVKYYGNEAFEVKRYEEAILKYQAADWVSSASLNILNTAQNTITTLGLLAGALLVGKREYDGEVETGALIFFLAYLAQLSGPLNWFGTLYRVIQQNFTDMEKMMELFENENIIKDSPNAAELKVSHGGSIKFENVGFAYDARQPAVQGLTFEVPAGKTVALVGPSGGGKTTIFRLLFRFYEVTSGSIKIDGQDIRDVKQSSLRHSIGVVPQDTVLFNDTVRYNIRYGNIAASDAEVEAAAAAAQIHEKVLTFPEGYETKVGERGLRLSGGEKQRVAIARTLLKNPPIVLLDEATSALDNTTERLIQESLQTLSANRTTLVIAHRLSTIVHSDLILVVKDGKIVERGTHQQLLRQGEGGLRDDGVGTYFDMWTKERQKPVPASPAVPDAPEKEGISQRSHHGHGRGHHG</sequence>
<feature type="transmembrane region" description="Helical" evidence="10">
    <location>
        <begin position="144"/>
        <end position="168"/>
    </location>
</feature>
<dbReference type="PANTHER" id="PTHR24221">
    <property type="entry name" value="ATP-BINDING CASSETTE SUB-FAMILY B"/>
    <property type="match status" value="1"/>
</dbReference>
<evidence type="ECO:0000256" key="2">
    <source>
        <dbReference type="ARBA" id="ARBA00022448"/>
    </source>
</evidence>
<dbReference type="InterPro" id="IPR003593">
    <property type="entry name" value="AAA+_ATPase"/>
</dbReference>
<keyword evidence="4" id="KW-0547">Nucleotide-binding</keyword>
<name>A0A4P9WQ61_9FUNG</name>
<reference evidence="14" key="1">
    <citation type="journal article" date="2018" name="Nat. Microbiol.">
        <title>Leveraging single-cell genomics to expand the fungal tree of life.</title>
        <authorList>
            <person name="Ahrendt S.R."/>
            <person name="Quandt C.A."/>
            <person name="Ciobanu D."/>
            <person name="Clum A."/>
            <person name="Salamov A."/>
            <person name="Andreopoulos B."/>
            <person name="Cheng J.F."/>
            <person name="Woyke T."/>
            <person name="Pelin A."/>
            <person name="Henrissat B."/>
            <person name="Reynolds N.K."/>
            <person name="Benny G.L."/>
            <person name="Smith M.E."/>
            <person name="James T.Y."/>
            <person name="Grigoriev I.V."/>
        </authorList>
    </citation>
    <scope>NUCLEOTIDE SEQUENCE [LARGE SCALE GENOMIC DNA]</scope>
</reference>
<evidence type="ECO:0000256" key="6">
    <source>
        <dbReference type="ARBA" id="ARBA00022989"/>
    </source>
</evidence>
<dbReference type="PROSITE" id="PS00211">
    <property type="entry name" value="ABC_TRANSPORTER_1"/>
    <property type="match status" value="1"/>
</dbReference>
<evidence type="ECO:0000256" key="10">
    <source>
        <dbReference type="SAM" id="Phobius"/>
    </source>
</evidence>
<evidence type="ECO:0000313" key="13">
    <source>
        <dbReference type="EMBL" id="RKO93350.1"/>
    </source>
</evidence>
<dbReference type="EMBL" id="KZ994274">
    <property type="protein sequence ID" value="RKO93350.1"/>
    <property type="molecule type" value="Genomic_DNA"/>
</dbReference>
<keyword evidence="7 10" id="KW-0472">Membrane</keyword>
<feature type="compositionally biased region" description="Basic residues" evidence="9">
    <location>
        <begin position="619"/>
        <end position="630"/>
    </location>
</feature>
<dbReference type="GO" id="GO:0005524">
    <property type="term" value="F:ATP binding"/>
    <property type="evidence" value="ECO:0007669"/>
    <property type="project" value="UniProtKB-KW"/>
</dbReference>
<keyword evidence="6 10" id="KW-1133">Transmembrane helix</keyword>
<dbReference type="InterPro" id="IPR011527">
    <property type="entry name" value="ABC1_TM_dom"/>
</dbReference>
<keyword evidence="2" id="KW-0813">Transport</keyword>
<evidence type="ECO:0000256" key="4">
    <source>
        <dbReference type="ARBA" id="ARBA00022741"/>
    </source>
</evidence>
<dbReference type="InterPro" id="IPR017871">
    <property type="entry name" value="ABC_transporter-like_CS"/>
</dbReference>
<feature type="domain" description="ABC transmembrane type-1" evidence="12">
    <location>
        <begin position="27"/>
        <end position="317"/>
    </location>
</feature>
<dbReference type="GO" id="GO:0140359">
    <property type="term" value="F:ABC-type transporter activity"/>
    <property type="evidence" value="ECO:0007669"/>
    <property type="project" value="InterPro"/>
</dbReference>
<keyword evidence="5" id="KW-0067">ATP-binding</keyword>
<dbReference type="InterPro" id="IPR039421">
    <property type="entry name" value="Type_1_exporter"/>
</dbReference>
<feature type="region of interest" description="Disordered" evidence="9">
    <location>
        <begin position="597"/>
        <end position="630"/>
    </location>
</feature>
<comment type="subcellular location">
    <subcellularLocation>
        <location evidence="1">Membrane</location>
        <topology evidence="1">Multi-pass membrane protein</topology>
    </subcellularLocation>
</comment>
<dbReference type="InterPro" id="IPR027417">
    <property type="entry name" value="P-loop_NTPase"/>
</dbReference>
<dbReference type="InterPro" id="IPR036640">
    <property type="entry name" value="ABC1_TM_sf"/>
</dbReference>
<dbReference type="PROSITE" id="PS50893">
    <property type="entry name" value="ABC_TRANSPORTER_2"/>
    <property type="match status" value="1"/>
</dbReference>
<dbReference type="OrthoDB" id="6500128at2759"/>
<feature type="transmembrane region" description="Helical" evidence="10">
    <location>
        <begin position="63"/>
        <end position="80"/>
    </location>
</feature>
<dbReference type="Pfam" id="PF00005">
    <property type="entry name" value="ABC_tran"/>
    <property type="match status" value="1"/>
</dbReference>
<protein>
    <submittedName>
        <fullName evidence="13">P-loop containing nucleoside triphosphate hydrolase protein</fullName>
    </submittedName>
</protein>
<dbReference type="AlphaFoldDB" id="A0A4P9WQ61"/>
<dbReference type="GO" id="GO:0016887">
    <property type="term" value="F:ATP hydrolysis activity"/>
    <property type="evidence" value="ECO:0007669"/>
    <property type="project" value="InterPro"/>
</dbReference>
<dbReference type="SUPFAM" id="SSF52540">
    <property type="entry name" value="P-loop containing nucleoside triphosphate hydrolases"/>
    <property type="match status" value="1"/>
</dbReference>
<dbReference type="GO" id="GO:0005774">
    <property type="term" value="C:vacuolar membrane"/>
    <property type="evidence" value="ECO:0007669"/>
    <property type="project" value="TreeGrafter"/>
</dbReference>